<dbReference type="GO" id="GO:0008253">
    <property type="term" value="F:5'-nucleotidase activity"/>
    <property type="evidence" value="ECO:0007669"/>
    <property type="project" value="UniProtKB-EC"/>
</dbReference>
<evidence type="ECO:0000256" key="7">
    <source>
        <dbReference type="ARBA" id="ARBA00022741"/>
    </source>
</evidence>
<evidence type="ECO:0000256" key="10">
    <source>
        <dbReference type="ARBA" id="ARBA00023080"/>
    </source>
</evidence>
<reference evidence="17" key="1">
    <citation type="submission" date="2012-01" db="EMBL/GenBank/DDBJ databases">
        <authorList>
            <person name="Walter R."/>
            <person name="Schartl M."/>
            <person name="Warren W."/>
        </authorList>
    </citation>
    <scope>NUCLEOTIDE SEQUENCE [LARGE SCALE GENOMIC DNA]</scope>
    <source>
        <strain evidence="17">JP 163 A</strain>
    </source>
</reference>
<dbReference type="PANTHER" id="PTHR13045:SF15">
    <property type="entry name" value="7-METHYLGUANOSINE PHOSPHATE-SPECIFIC 5'-NUCLEOTIDASE"/>
    <property type="match status" value="1"/>
</dbReference>
<comment type="function">
    <text evidence="12">Specifically hydrolyzes 7-methylguanosine monophosphate (m(7)GMP) to 7-methylguanosine and inorganic phosphate. The specific activity for m(7)GMP may protect cells against undesired salvage of m(7)GMP and its incorporation into nucleic acids. Also has weak activity for CMP. UMP and purine nucleotides are poor substrates.</text>
</comment>
<dbReference type="HOGENOM" id="CLU_048584_0_2_1"/>
<evidence type="ECO:0000256" key="1">
    <source>
        <dbReference type="ARBA" id="ARBA00000815"/>
    </source>
</evidence>
<dbReference type="GeneTree" id="ENSGT00390000012959"/>
<keyword evidence="7 14" id="KW-0547">Nucleotide-binding</keyword>
<dbReference type="InParanoid" id="M4A2W8"/>
<evidence type="ECO:0000256" key="5">
    <source>
        <dbReference type="ARBA" id="ARBA00022490"/>
    </source>
</evidence>
<evidence type="ECO:0000256" key="15">
    <source>
        <dbReference type="SAM" id="MobiDB-lite"/>
    </source>
</evidence>
<dbReference type="EC" id="3.1.3.5" evidence="14"/>
<organism evidence="16 17">
    <name type="scientific">Xiphophorus maculatus</name>
    <name type="common">Southern platyfish</name>
    <name type="synonym">Platypoecilus maculatus</name>
    <dbReference type="NCBI Taxonomy" id="8083"/>
    <lineage>
        <taxon>Eukaryota</taxon>
        <taxon>Metazoa</taxon>
        <taxon>Chordata</taxon>
        <taxon>Craniata</taxon>
        <taxon>Vertebrata</taxon>
        <taxon>Euteleostomi</taxon>
        <taxon>Actinopterygii</taxon>
        <taxon>Neopterygii</taxon>
        <taxon>Teleostei</taxon>
        <taxon>Neoteleostei</taxon>
        <taxon>Acanthomorphata</taxon>
        <taxon>Ovalentaria</taxon>
        <taxon>Atherinomorphae</taxon>
        <taxon>Cyprinodontiformes</taxon>
        <taxon>Poeciliidae</taxon>
        <taxon>Poeciliinae</taxon>
        <taxon>Xiphophorus</taxon>
    </lineage>
</organism>
<keyword evidence="10 14" id="KW-0546">Nucleotide metabolism</keyword>
<dbReference type="SUPFAM" id="SSF56784">
    <property type="entry name" value="HAD-like"/>
    <property type="match status" value="1"/>
</dbReference>
<dbReference type="GO" id="GO:0000166">
    <property type="term" value="F:nucleotide binding"/>
    <property type="evidence" value="ECO:0007669"/>
    <property type="project" value="UniProtKB-KW"/>
</dbReference>
<dbReference type="Proteomes" id="UP000002852">
    <property type="component" value="Unassembled WGS sequence"/>
</dbReference>
<keyword evidence="8 14" id="KW-0378">Hydrolase</keyword>
<comment type="catalytic activity">
    <reaction evidence="1 14">
        <text>a ribonucleoside 5'-phosphate + H2O = a ribonucleoside + phosphate</text>
        <dbReference type="Rhea" id="RHEA:12484"/>
        <dbReference type="ChEBI" id="CHEBI:15377"/>
        <dbReference type="ChEBI" id="CHEBI:18254"/>
        <dbReference type="ChEBI" id="CHEBI:43474"/>
        <dbReference type="ChEBI" id="CHEBI:58043"/>
        <dbReference type="EC" id="3.1.3.5"/>
    </reaction>
</comment>
<dbReference type="InterPro" id="IPR006434">
    <property type="entry name" value="Pyrimidine_nucleotidase_eu"/>
</dbReference>
<dbReference type="SFLD" id="SFLDG01128">
    <property type="entry name" value="C1.4:_5'-Nucleotidase_Like"/>
    <property type="match status" value="1"/>
</dbReference>
<comment type="subunit">
    <text evidence="4">Monomer.</text>
</comment>
<dbReference type="AlphaFoldDB" id="M4A2W8"/>
<comment type="catalytic activity">
    <reaction evidence="11">
        <text>CMP + H2O = cytidine + phosphate</text>
        <dbReference type="Rhea" id="RHEA:29367"/>
        <dbReference type="ChEBI" id="CHEBI:15377"/>
        <dbReference type="ChEBI" id="CHEBI:17562"/>
        <dbReference type="ChEBI" id="CHEBI:43474"/>
        <dbReference type="ChEBI" id="CHEBI:60377"/>
        <dbReference type="EC" id="3.1.3.91"/>
    </reaction>
</comment>
<evidence type="ECO:0000256" key="11">
    <source>
        <dbReference type="ARBA" id="ARBA00036362"/>
    </source>
</evidence>
<evidence type="ECO:0000256" key="6">
    <source>
        <dbReference type="ARBA" id="ARBA00022723"/>
    </source>
</evidence>
<dbReference type="OMA" id="QHINGTH"/>
<dbReference type="GO" id="GO:0005737">
    <property type="term" value="C:cytoplasm"/>
    <property type="evidence" value="ECO:0007669"/>
    <property type="project" value="UniProtKB-SubCell"/>
</dbReference>
<keyword evidence="9" id="KW-0460">Magnesium</keyword>
<evidence type="ECO:0000256" key="9">
    <source>
        <dbReference type="ARBA" id="ARBA00022842"/>
    </source>
</evidence>
<dbReference type="eggNOG" id="KOG3128">
    <property type="taxonomic scope" value="Eukaryota"/>
</dbReference>
<dbReference type="PANTHER" id="PTHR13045">
    <property type="entry name" value="5'-NUCLEOTIDASE"/>
    <property type="match status" value="1"/>
</dbReference>
<dbReference type="GO" id="GO:0009117">
    <property type="term" value="P:nucleotide metabolic process"/>
    <property type="evidence" value="ECO:0007669"/>
    <property type="project" value="UniProtKB-KW"/>
</dbReference>
<evidence type="ECO:0000256" key="12">
    <source>
        <dbReference type="ARBA" id="ARBA00046090"/>
    </source>
</evidence>
<keyword evidence="5 14" id="KW-0963">Cytoplasm</keyword>
<sequence length="353" mass="40027">MNAAVYLAGTHSSLALQTLPEKAARHNLLLKMIPELSNGSVLMKDPQRVQDILKSLLDSGPNTLQVISDFDMTLTRFQYNGKRCPTCHNILDNSKAISEECRRKLNHLLQTYYPIEIDTSRSVEEKLPLMVEWWTKAHDLLVEQKIKKEELAAAVRESDAMLREGYELFFDRLNQHAIPLLIFSAGIGDILEEVIRQANVFHPNVKVISNYMDFDELGILRAFKGELIHIYNKRESALLNTGHFEELRSRPNVLLMGDSLGDLNMADGVQNMKHILKIGFLNDKVEERKQSYLDSYDIVLVNDESLEIPNAVLHLLTAFPETHLLPLHDPSAEEPPPLSSRPHTCLLNLPPGP</sequence>
<dbReference type="NCBIfam" id="TIGR01544">
    <property type="entry name" value="HAD-SF-IE"/>
    <property type="match status" value="1"/>
</dbReference>
<evidence type="ECO:0000256" key="8">
    <source>
        <dbReference type="ARBA" id="ARBA00022801"/>
    </source>
</evidence>
<dbReference type="CDD" id="cd07504">
    <property type="entry name" value="HAD_5NT"/>
    <property type="match status" value="1"/>
</dbReference>
<dbReference type="Gene3D" id="3.40.50.1000">
    <property type="entry name" value="HAD superfamily/HAD-like"/>
    <property type="match status" value="1"/>
</dbReference>
<reference evidence="16" key="4">
    <citation type="submission" date="2025-09" db="UniProtKB">
        <authorList>
            <consortium name="Ensembl"/>
        </authorList>
    </citation>
    <scope>IDENTIFICATION</scope>
    <source>
        <strain evidence="16">JP 163 A</strain>
    </source>
</reference>
<evidence type="ECO:0000313" key="16">
    <source>
        <dbReference type="Ensembl" id="ENSXMAP00000008812.2"/>
    </source>
</evidence>
<reference evidence="17" key="2">
    <citation type="journal article" date="2013" name="Nat. Genet.">
        <title>The genome of the platyfish, Xiphophorus maculatus, provides insights into evolutionary adaptation and several complex traits.</title>
        <authorList>
            <person name="Schartl M."/>
            <person name="Walter R.B."/>
            <person name="Shen Y."/>
            <person name="Garcia T."/>
            <person name="Catchen J."/>
            <person name="Amores A."/>
            <person name="Braasch I."/>
            <person name="Chalopin D."/>
            <person name="Volff J.N."/>
            <person name="Lesch K.P."/>
            <person name="Bisazza A."/>
            <person name="Minx P."/>
            <person name="Hillier L."/>
            <person name="Wilson R.K."/>
            <person name="Fuerstenberg S."/>
            <person name="Boore J."/>
            <person name="Searle S."/>
            <person name="Postlethwait J.H."/>
            <person name="Warren W.C."/>
        </authorList>
    </citation>
    <scope>NUCLEOTIDE SEQUENCE [LARGE SCALE GENOMIC DNA]</scope>
    <source>
        <strain evidence="17">JP 163 A</strain>
    </source>
</reference>
<feature type="region of interest" description="Disordered" evidence="15">
    <location>
        <begin position="327"/>
        <end position="353"/>
    </location>
</feature>
<evidence type="ECO:0000313" key="17">
    <source>
        <dbReference type="Proteomes" id="UP000002852"/>
    </source>
</evidence>
<keyword evidence="6" id="KW-0479">Metal-binding</keyword>
<dbReference type="GO" id="GO:0000287">
    <property type="term" value="F:magnesium ion binding"/>
    <property type="evidence" value="ECO:0007669"/>
    <property type="project" value="InterPro"/>
</dbReference>
<keyword evidence="17" id="KW-1185">Reference proteome</keyword>
<dbReference type="Pfam" id="PF05822">
    <property type="entry name" value="UMPH-1"/>
    <property type="match status" value="1"/>
</dbReference>
<dbReference type="FunCoup" id="M4A2W8">
    <property type="interactions" value="528"/>
</dbReference>
<comment type="catalytic activity">
    <reaction evidence="13">
        <text>N(7)-methyl-GMP + H2O = N(7)-methylguanosine + phosphate</text>
        <dbReference type="Rhea" id="RHEA:37107"/>
        <dbReference type="ChEBI" id="CHEBI:15377"/>
        <dbReference type="ChEBI" id="CHEBI:20794"/>
        <dbReference type="ChEBI" id="CHEBI:43474"/>
        <dbReference type="ChEBI" id="CHEBI:58285"/>
        <dbReference type="EC" id="3.1.3.91"/>
    </reaction>
</comment>
<dbReference type="STRING" id="8083.ENSXMAP00000008812"/>
<dbReference type="FunFam" id="1.10.150.340:FF:000001">
    <property type="entry name" value="Cytosolic 5-nucleotidase 3-like"/>
    <property type="match status" value="1"/>
</dbReference>
<evidence type="ECO:0000256" key="13">
    <source>
        <dbReference type="ARBA" id="ARBA00048583"/>
    </source>
</evidence>
<dbReference type="InterPro" id="IPR036412">
    <property type="entry name" value="HAD-like_sf"/>
</dbReference>
<evidence type="ECO:0000256" key="14">
    <source>
        <dbReference type="RuleBase" id="RU361276"/>
    </source>
</evidence>
<dbReference type="Ensembl" id="ENSXMAT00000008826.2">
    <property type="protein sequence ID" value="ENSXMAP00000008812.2"/>
    <property type="gene ID" value="ENSXMAG00000008787.2"/>
</dbReference>
<name>M4A2W8_XIPMA</name>
<comment type="subcellular location">
    <subcellularLocation>
        <location evidence="2 14">Cytoplasm</location>
    </subcellularLocation>
</comment>
<proteinExistence type="inferred from homology"/>
<dbReference type="InterPro" id="IPR023214">
    <property type="entry name" value="HAD_sf"/>
</dbReference>
<evidence type="ECO:0000256" key="2">
    <source>
        <dbReference type="ARBA" id="ARBA00004496"/>
    </source>
</evidence>
<dbReference type="Gene3D" id="1.10.150.340">
    <property type="entry name" value="Pyrimidine 5'-nucleotidase (UMPH-1), N-terminal domain"/>
    <property type="match status" value="1"/>
</dbReference>
<dbReference type="SFLD" id="SFLDS00003">
    <property type="entry name" value="Haloacid_Dehalogenase"/>
    <property type="match status" value="1"/>
</dbReference>
<dbReference type="FunFam" id="3.40.50.1000:FF:000032">
    <property type="entry name" value="Cytosolic 5-nucleotidase 3-like"/>
    <property type="match status" value="1"/>
</dbReference>
<evidence type="ECO:0000256" key="4">
    <source>
        <dbReference type="ARBA" id="ARBA00011245"/>
    </source>
</evidence>
<evidence type="ECO:0000256" key="3">
    <source>
        <dbReference type="ARBA" id="ARBA00008389"/>
    </source>
</evidence>
<protein>
    <recommendedName>
        <fullName evidence="14">5'-nucleotidase</fullName>
        <ecNumber evidence="14">3.1.3.5</ecNumber>
    </recommendedName>
</protein>
<reference evidence="16" key="3">
    <citation type="submission" date="2025-08" db="UniProtKB">
        <authorList>
            <consortium name="Ensembl"/>
        </authorList>
    </citation>
    <scope>IDENTIFICATION</scope>
    <source>
        <strain evidence="16">JP 163 A</strain>
    </source>
</reference>
<comment type="similarity">
    <text evidence="3 14">Belongs to the pyrimidine 5'-nucleotidase family.</text>
</comment>
<accession>M4A2W8</accession>